<dbReference type="PANTHER" id="PTHR33048:SF114">
    <property type="entry name" value="MEMBRANE PROTEIN PTH11-LIKE, PUTATIVE (AFU_ORTHOLOGUE AFUA_7G06620)-RELATED"/>
    <property type="match status" value="1"/>
</dbReference>
<accession>A0A5N5X5E9</accession>
<evidence type="ECO:0000256" key="2">
    <source>
        <dbReference type="ARBA" id="ARBA00022692"/>
    </source>
</evidence>
<dbReference type="AlphaFoldDB" id="A0A5N5X5E9"/>
<dbReference type="PANTHER" id="PTHR33048">
    <property type="entry name" value="PTH11-LIKE INTEGRAL MEMBRANE PROTEIN (AFU_ORTHOLOGUE AFUA_5G11245)"/>
    <property type="match status" value="1"/>
</dbReference>
<dbReference type="OrthoDB" id="444631at2759"/>
<keyword evidence="4 6" id="KW-0472">Membrane</keyword>
<evidence type="ECO:0000259" key="7">
    <source>
        <dbReference type="Pfam" id="PF20684"/>
    </source>
</evidence>
<feature type="transmembrane region" description="Helical" evidence="6">
    <location>
        <begin position="225"/>
        <end position="244"/>
    </location>
</feature>
<feature type="transmembrane region" description="Helical" evidence="6">
    <location>
        <begin position="12"/>
        <end position="33"/>
    </location>
</feature>
<dbReference type="InterPro" id="IPR049326">
    <property type="entry name" value="Rhodopsin_dom_fungi"/>
</dbReference>
<evidence type="ECO:0000313" key="9">
    <source>
        <dbReference type="Proteomes" id="UP000326565"/>
    </source>
</evidence>
<dbReference type="InterPro" id="IPR052337">
    <property type="entry name" value="SAT4-like"/>
</dbReference>
<name>A0A5N5X5E9_9EURO</name>
<evidence type="ECO:0000256" key="4">
    <source>
        <dbReference type="ARBA" id="ARBA00023136"/>
    </source>
</evidence>
<evidence type="ECO:0000256" key="3">
    <source>
        <dbReference type="ARBA" id="ARBA00022989"/>
    </source>
</evidence>
<sequence length="306" mass="33613">MSSLVDPVNATTILFTALSLAALCPWLFARVFLIRTVGLDDCLIVVAWVKLIHNFSFTLDIQSRLIQIPLAAFMCLYAMRHAAGECLIEGVLENLGAFSVDLWLSGVLYPASVGFIKASICWFYTRLGHETLKRASYCMVGFIVAQTIAFSLSSAFHCPTSKLTHNPALPIPVILKLQMPSKQKVYILFILGLGLIACVASIVRLVYSAHLIQVPLDANAIAGTLYWSSIGMNLGIFAACFPSFKAIASRLFAQLIGEYPSNELQMPLAGGASYEDRPPRFLRRPWHTIGMSVLYSRNSDMGSPID</sequence>
<dbReference type="EMBL" id="ML732188">
    <property type="protein sequence ID" value="KAB8075899.1"/>
    <property type="molecule type" value="Genomic_DNA"/>
</dbReference>
<dbReference type="Pfam" id="PF20684">
    <property type="entry name" value="Fung_rhodopsin"/>
    <property type="match status" value="2"/>
</dbReference>
<keyword evidence="9" id="KW-1185">Reference proteome</keyword>
<comment type="subcellular location">
    <subcellularLocation>
        <location evidence="1">Membrane</location>
        <topology evidence="1">Multi-pass membrane protein</topology>
    </subcellularLocation>
</comment>
<protein>
    <recommendedName>
        <fullName evidence="7">Rhodopsin domain-containing protein</fullName>
    </recommendedName>
</protein>
<comment type="similarity">
    <text evidence="5">Belongs to the SAT4 family.</text>
</comment>
<feature type="domain" description="Rhodopsin" evidence="7">
    <location>
        <begin position="168"/>
        <end position="249"/>
    </location>
</feature>
<feature type="transmembrane region" description="Helical" evidence="6">
    <location>
        <begin position="185"/>
        <end position="205"/>
    </location>
</feature>
<evidence type="ECO:0000256" key="1">
    <source>
        <dbReference type="ARBA" id="ARBA00004141"/>
    </source>
</evidence>
<dbReference type="Proteomes" id="UP000326565">
    <property type="component" value="Unassembled WGS sequence"/>
</dbReference>
<reference evidence="8 9" key="1">
    <citation type="submission" date="2019-04" db="EMBL/GenBank/DDBJ databases">
        <title>Friends and foes A comparative genomics study of 23 Aspergillus species from section Flavi.</title>
        <authorList>
            <consortium name="DOE Joint Genome Institute"/>
            <person name="Kjaerbolling I."/>
            <person name="Vesth T."/>
            <person name="Frisvad J.C."/>
            <person name="Nybo J.L."/>
            <person name="Theobald S."/>
            <person name="Kildgaard S."/>
            <person name="Isbrandt T."/>
            <person name="Kuo A."/>
            <person name="Sato A."/>
            <person name="Lyhne E.K."/>
            <person name="Kogle M.E."/>
            <person name="Wiebenga A."/>
            <person name="Kun R.S."/>
            <person name="Lubbers R.J."/>
            <person name="Makela M.R."/>
            <person name="Barry K."/>
            <person name="Chovatia M."/>
            <person name="Clum A."/>
            <person name="Daum C."/>
            <person name="Haridas S."/>
            <person name="He G."/>
            <person name="LaButti K."/>
            <person name="Lipzen A."/>
            <person name="Mondo S."/>
            <person name="Riley R."/>
            <person name="Salamov A."/>
            <person name="Simmons B.A."/>
            <person name="Magnuson J.K."/>
            <person name="Henrissat B."/>
            <person name="Mortensen U.H."/>
            <person name="Larsen T.O."/>
            <person name="Devries R.P."/>
            <person name="Grigoriev I.V."/>
            <person name="Machida M."/>
            <person name="Baker S.E."/>
            <person name="Andersen M.R."/>
        </authorList>
    </citation>
    <scope>NUCLEOTIDE SEQUENCE [LARGE SCALE GENOMIC DNA]</scope>
    <source>
        <strain evidence="8 9">CBS 151.66</strain>
    </source>
</reference>
<keyword evidence="3 6" id="KW-1133">Transmembrane helix</keyword>
<organism evidence="8 9">
    <name type="scientific">Aspergillus leporis</name>
    <dbReference type="NCBI Taxonomy" id="41062"/>
    <lineage>
        <taxon>Eukaryota</taxon>
        <taxon>Fungi</taxon>
        <taxon>Dikarya</taxon>
        <taxon>Ascomycota</taxon>
        <taxon>Pezizomycotina</taxon>
        <taxon>Eurotiomycetes</taxon>
        <taxon>Eurotiomycetidae</taxon>
        <taxon>Eurotiales</taxon>
        <taxon>Aspergillaceae</taxon>
        <taxon>Aspergillus</taxon>
        <taxon>Aspergillus subgen. Circumdati</taxon>
    </lineage>
</organism>
<gene>
    <name evidence="8" type="ORF">BDV29DRAFT_155278</name>
</gene>
<dbReference type="GO" id="GO:0016020">
    <property type="term" value="C:membrane"/>
    <property type="evidence" value="ECO:0007669"/>
    <property type="project" value="UniProtKB-SubCell"/>
</dbReference>
<feature type="domain" description="Rhodopsin" evidence="7">
    <location>
        <begin position="27"/>
        <end position="158"/>
    </location>
</feature>
<proteinExistence type="inferred from homology"/>
<evidence type="ECO:0000313" key="8">
    <source>
        <dbReference type="EMBL" id="KAB8075899.1"/>
    </source>
</evidence>
<keyword evidence="2 6" id="KW-0812">Transmembrane</keyword>
<evidence type="ECO:0000256" key="6">
    <source>
        <dbReference type="SAM" id="Phobius"/>
    </source>
</evidence>
<evidence type="ECO:0000256" key="5">
    <source>
        <dbReference type="ARBA" id="ARBA00038359"/>
    </source>
</evidence>
<feature type="transmembrane region" description="Helical" evidence="6">
    <location>
        <begin position="103"/>
        <end position="124"/>
    </location>
</feature>